<feature type="domain" description="HTH luxR-type" evidence="4">
    <location>
        <begin position="795"/>
        <end position="860"/>
    </location>
</feature>
<dbReference type="InterPro" id="IPR036388">
    <property type="entry name" value="WH-like_DNA-bd_sf"/>
</dbReference>
<dbReference type="InterPro" id="IPR000792">
    <property type="entry name" value="Tscrpt_reg_LuxR_C"/>
</dbReference>
<keyword evidence="1" id="KW-0805">Transcription regulation</keyword>
<dbReference type="CDD" id="cd06170">
    <property type="entry name" value="LuxR_C_like"/>
    <property type="match status" value="1"/>
</dbReference>
<dbReference type="PRINTS" id="PR00038">
    <property type="entry name" value="HTHLUXR"/>
</dbReference>
<proteinExistence type="predicted"/>
<name>A0A2P8FGJ2_9BACT</name>
<dbReference type="PROSITE" id="PS00622">
    <property type="entry name" value="HTH_LUXR_1"/>
    <property type="match status" value="1"/>
</dbReference>
<keyword evidence="6" id="KW-1185">Reference proteome</keyword>
<evidence type="ECO:0000256" key="3">
    <source>
        <dbReference type="ARBA" id="ARBA00023163"/>
    </source>
</evidence>
<evidence type="ECO:0000256" key="1">
    <source>
        <dbReference type="ARBA" id="ARBA00023015"/>
    </source>
</evidence>
<dbReference type="Pfam" id="PF00196">
    <property type="entry name" value="GerE"/>
    <property type="match status" value="1"/>
</dbReference>
<dbReference type="InterPro" id="IPR016032">
    <property type="entry name" value="Sig_transdc_resp-reg_C-effctor"/>
</dbReference>
<evidence type="ECO:0000313" key="6">
    <source>
        <dbReference type="Proteomes" id="UP000241964"/>
    </source>
</evidence>
<accession>A0A2P8FGJ2</accession>
<dbReference type="PANTHER" id="PTHR44688">
    <property type="entry name" value="DNA-BINDING TRANSCRIPTIONAL ACTIVATOR DEVR_DOSR"/>
    <property type="match status" value="1"/>
</dbReference>
<dbReference type="OrthoDB" id="9801841at2"/>
<keyword evidence="3" id="KW-0804">Transcription</keyword>
<dbReference type="PANTHER" id="PTHR44688:SF25">
    <property type="entry name" value="HTH LUXR-TYPE DOMAIN-CONTAINING PROTEIN"/>
    <property type="match status" value="1"/>
</dbReference>
<dbReference type="Gene3D" id="1.10.10.10">
    <property type="entry name" value="Winged helix-like DNA-binding domain superfamily/Winged helix DNA-binding domain"/>
    <property type="match status" value="1"/>
</dbReference>
<dbReference type="PROSITE" id="PS50043">
    <property type="entry name" value="HTH_LUXR_2"/>
    <property type="match status" value="1"/>
</dbReference>
<keyword evidence="2" id="KW-0238">DNA-binding</keyword>
<dbReference type="AlphaFoldDB" id="A0A2P8FGJ2"/>
<reference evidence="5 6" key="1">
    <citation type="submission" date="2018-03" db="EMBL/GenBank/DDBJ databases">
        <title>Genomic Encyclopedia of Archaeal and Bacterial Type Strains, Phase II (KMG-II): from individual species to whole genera.</title>
        <authorList>
            <person name="Goeker M."/>
        </authorList>
    </citation>
    <scope>NUCLEOTIDE SEQUENCE [LARGE SCALE GENOMIC DNA]</scope>
    <source>
        <strain evidence="5 6">DSM 29057</strain>
    </source>
</reference>
<dbReference type="EMBL" id="PYAS01000023">
    <property type="protein sequence ID" value="PSL20817.1"/>
    <property type="molecule type" value="Genomic_DNA"/>
</dbReference>
<dbReference type="GO" id="GO:0006355">
    <property type="term" value="P:regulation of DNA-templated transcription"/>
    <property type="evidence" value="ECO:0007669"/>
    <property type="project" value="InterPro"/>
</dbReference>
<dbReference type="SMART" id="SM00421">
    <property type="entry name" value="HTH_LUXR"/>
    <property type="match status" value="1"/>
</dbReference>
<dbReference type="Gene3D" id="3.40.50.300">
    <property type="entry name" value="P-loop containing nucleotide triphosphate hydrolases"/>
    <property type="match status" value="1"/>
</dbReference>
<dbReference type="Pfam" id="PF13191">
    <property type="entry name" value="AAA_16"/>
    <property type="match status" value="1"/>
</dbReference>
<evidence type="ECO:0000259" key="4">
    <source>
        <dbReference type="PROSITE" id="PS50043"/>
    </source>
</evidence>
<evidence type="ECO:0000313" key="5">
    <source>
        <dbReference type="EMBL" id="PSL20817.1"/>
    </source>
</evidence>
<dbReference type="InterPro" id="IPR011990">
    <property type="entry name" value="TPR-like_helical_dom_sf"/>
</dbReference>
<dbReference type="InterPro" id="IPR027417">
    <property type="entry name" value="P-loop_NTPase"/>
</dbReference>
<dbReference type="GO" id="GO:0003677">
    <property type="term" value="F:DNA binding"/>
    <property type="evidence" value="ECO:0007669"/>
    <property type="project" value="UniProtKB-KW"/>
</dbReference>
<dbReference type="SUPFAM" id="SSF52540">
    <property type="entry name" value="P-loop containing nucleoside triphosphate hydrolases"/>
    <property type="match status" value="1"/>
</dbReference>
<dbReference type="SUPFAM" id="SSF48452">
    <property type="entry name" value="TPR-like"/>
    <property type="match status" value="2"/>
</dbReference>
<protein>
    <submittedName>
        <fullName evidence="5">LuxR family transcriptional regulator</fullName>
    </submittedName>
</protein>
<dbReference type="RefSeq" id="WP_106599366.1">
    <property type="nucleotide sequence ID" value="NZ_PYAS01000023.1"/>
</dbReference>
<dbReference type="SUPFAM" id="SSF46894">
    <property type="entry name" value="C-terminal effector domain of the bipartite response regulators"/>
    <property type="match status" value="1"/>
</dbReference>
<dbReference type="Proteomes" id="UP000241964">
    <property type="component" value="Unassembled WGS sequence"/>
</dbReference>
<dbReference type="Gene3D" id="1.25.40.10">
    <property type="entry name" value="Tetratricopeptide repeat domain"/>
    <property type="match status" value="2"/>
</dbReference>
<gene>
    <name evidence="5" type="ORF">CLV60_12361</name>
</gene>
<organism evidence="5 6">
    <name type="scientific">Dyadobacter jiangsuensis</name>
    <dbReference type="NCBI Taxonomy" id="1591085"/>
    <lineage>
        <taxon>Bacteria</taxon>
        <taxon>Pseudomonadati</taxon>
        <taxon>Bacteroidota</taxon>
        <taxon>Cytophagia</taxon>
        <taxon>Cytophagales</taxon>
        <taxon>Spirosomataceae</taxon>
        <taxon>Dyadobacter</taxon>
    </lineage>
</organism>
<dbReference type="InterPro" id="IPR041664">
    <property type="entry name" value="AAA_16"/>
</dbReference>
<evidence type="ECO:0000256" key="2">
    <source>
        <dbReference type="ARBA" id="ARBA00023125"/>
    </source>
</evidence>
<comment type="caution">
    <text evidence="5">The sequence shown here is derived from an EMBL/GenBank/DDBJ whole genome shotgun (WGS) entry which is preliminary data.</text>
</comment>
<sequence>MELVERSDFLSALNHQFEESISGDGHCMLVSGEAGIGKSSLVKAFCDNRRKDSNIFKGTCDALFTPRPLAPLYDVLWQWHNGDLLALAADGHRNELFVRFLSELKKLVWPTILVFEDIHWADEATLDFIKFLCRRIADLRFLLVLTYRSDEIHSRHPLRSLLGQLITGTFTRLELSPLSMQAVSRLASEKGYRGEDVFTISGGNPFYVTEILANYSFGIPENIKDSILSVFHRQDEKTRYIWELLSVAPTGLELDYLEKLVPDYAAYIEKSIESRIVLLRDDKLFFKHELYRRTIESSISPFAQITANKSILNLLLEEPNPETQRIIHHAELARDYDLMLEYIPKAAKQAISVGAHLDAAKLFCTGITYYKGTDQSFLNYLHQSYSYECYLTNQPKEAILHQEILLAVFEKQNNPEPLANCLRFLSRLWWFEGNRLEAEKYGYRAVEIVDRQPDSIVKGQVYSNISQLKMLSHEPDECMLWGQRAIAIAKQLNDPETLSHALNNVGTVQMEMPELGAVGMGILQQSLQIALEGSFHEHAARAYTNLSASLIRLKDFTRAESVLQEGLSYCEKRDLDSWTAYMLSLKARMCMEIGTWDSAYQIATELVANEEQPAVVTIGPMVIIGTIKMRRAESGALPILIQAKVKALQTGELQRIIPAITALLEYEWLTGESILQEAEILEIIDMTEKMGTMYEINDFSFWLTKYTNLSIDFSRIYVSYLSKNFSPANHDAQLLNFTGCPYEEALIRFEGNEHDKSESIRSLQKLGATASCEKLKSVMRAEGIKRIPRGIRKTTGANSANLTLREIDVLQLLQGGLRNKEIAARLSISTKTVDHHISSLLSKLEVDSRAKAVQEGIRLGLLK</sequence>